<organism evidence="2 3">
    <name type="scientific">Trifolium medium</name>
    <dbReference type="NCBI Taxonomy" id="97028"/>
    <lineage>
        <taxon>Eukaryota</taxon>
        <taxon>Viridiplantae</taxon>
        <taxon>Streptophyta</taxon>
        <taxon>Embryophyta</taxon>
        <taxon>Tracheophyta</taxon>
        <taxon>Spermatophyta</taxon>
        <taxon>Magnoliopsida</taxon>
        <taxon>eudicotyledons</taxon>
        <taxon>Gunneridae</taxon>
        <taxon>Pentapetalae</taxon>
        <taxon>rosids</taxon>
        <taxon>fabids</taxon>
        <taxon>Fabales</taxon>
        <taxon>Fabaceae</taxon>
        <taxon>Papilionoideae</taxon>
        <taxon>50 kb inversion clade</taxon>
        <taxon>NPAAA clade</taxon>
        <taxon>Hologalegina</taxon>
        <taxon>IRL clade</taxon>
        <taxon>Trifolieae</taxon>
        <taxon>Trifolium</taxon>
    </lineage>
</organism>
<protein>
    <submittedName>
        <fullName evidence="2">Uncharacterized protein</fullName>
    </submittedName>
</protein>
<accession>A0A392RFV3</accession>
<comment type="caution">
    <text evidence="2">The sequence shown here is derived from an EMBL/GenBank/DDBJ whole genome shotgun (WGS) entry which is preliminary data.</text>
</comment>
<dbReference type="AlphaFoldDB" id="A0A392RFV3"/>
<feature type="non-terminal residue" evidence="2">
    <location>
        <position position="23"/>
    </location>
</feature>
<feature type="region of interest" description="Disordered" evidence="1">
    <location>
        <begin position="1"/>
        <end position="23"/>
    </location>
</feature>
<reference evidence="2 3" key="1">
    <citation type="journal article" date="2018" name="Front. Plant Sci.">
        <title>Red Clover (Trifolium pratense) and Zigzag Clover (T. medium) - A Picture of Genomic Similarities and Differences.</title>
        <authorList>
            <person name="Dluhosova J."/>
            <person name="Istvanek J."/>
            <person name="Nedelnik J."/>
            <person name="Repkova J."/>
        </authorList>
    </citation>
    <scope>NUCLEOTIDE SEQUENCE [LARGE SCALE GENOMIC DNA]</scope>
    <source>
        <strain evidence="3">cv. 10/8</strain>
        <tissue evidence="2">Leaf</tissue>
    </source>
</reference>
<evidence type="ECO:0000313" key="2">
    <source>
        <dbReference type="EMBL" id="MCI34914.1"/>
    </source>
</evidence>
<keyword evidence="3" id="KW-1185">Reference proteome</keyword>
<sequence>MSRGNLVDDGADLVPGSEPLVQP</sequence>
<dbReference type="Proteomes" id="UP000265520">
    <property type="component" value="Unassembled WGS sequence"/>
</dbReference>
<evidence type="ECO:0000313" key="3">
    <source>
        <dbReference type="Proteomes" id="UP000265520"/>
    </source>
</evidence>
<evidence type="ECO:0000256" key="1">
    <source>
        <dbReference type="SAM" id="MobiDB-lite"/>
    </source>
</evidence>
<name>A0A392RFV3_9FABA</name>
<dbReference type="EMBL" id="LXQA010218252">
    <property type="protein sequence ID" value="MCI34914.1"/>
    <property type="molecule type" value="Genomic_DNA"/>
</dbReference>
<proteinExistence type="predicted"/>